<evidence type="ECO:0000259" key="10">
    <source>
        <dbReference type="Pfam" id="PF07991"/>
    </source>
</evidence>
<comment type="similarity">
    <text evidence="7">Belongs to the MurCDEF family.</text>
</comment>
<reference evidence="12 13" key="3">
    <citation type="journal article" date="2008" name="BMC Genomics">
        <title>The genome of the versatile nitrogen fixer Azorhizobium caulinodans ORS571.</title>
        <authorList>
            <person name="Lee KB."/>
            <person name="Backer P.D."/>
            <person name="Aono T."/>
            <person name="Liu CT."/>
            <person name="Suzuki S."/>
            <person name="Suzuki T."/>
            <person name="Kaneko T."/>
            <person name="Yamada M."/>
            <person name="Tabata S."/>
            <person name="Kupfer D.M."/>
            <person name="Najar F.Z."/>
            <person name="Wiley G.B."/>
            <person name="Roe B."/>
            <person name="Binnewies T.T."/>
            <person name="Ussery D.W."/>
            <person name="D'Haeze W."/>
            <person name="Herder J.D."/>
            <person name="Gevers D."/>
            <person name="Vereecke D."/>
            <person name="Holsters M."/>
            <person name="Oyaizu H."/>
        </authorList>
    </citation>
    <scope>NUCLEOTIDE SEQUENCE [LARGE SCALE GENOMIC DNA]</scope>
    <source>
        <strain evidence="13">ATCC 43989 / DSM 5975 / JCM 20966 / LMG 6465 / NBRC 14845 / NCIMB 13405 / ORS 571</strain>
    </source>
</reference>
<dbReference type="InterPro" id="IPR036565">
    <property type="entry name" value="Mur-like_cat_sf"/>
</dbReference>
<comment type="catalytic activity">
    <reaction evidence="7 8">
        <text>UDP-N-acetyl-alpha-D-muramoyl-L-alanine + D-glutamate + ATP = UDP-N-acetyl-alpha-D-muramoyl-L-alanyl-D-glutamate + ADP + phosphate + H(+)</text>
        <dbReference type="Rhea" id="RHEA:16429"/>
        <dbReference type="ChEBI" id="CHEBI:15378"/>
        <dbReference type="ChEBI" id="CHEBI:29986"/>
        <dbReference type="ChEBI" id="CHEBI:30616"/>
        <dbReference type="ChEBI" id="CHEBI:43474"/>
        <dbReference type="ChEBI" id="CHEBI:83898"/>
        <dbReference type="ChEBI" id="CHEBI:83900"/>
        <dbReference type="ChEBI" id="CHEBI:456216"/>
        <dbReference type="EC" id="6.3.2.9"/>
    </reaction>
</comment>
<evidence type="ECO:0000256" key="6">
    <source>
        <dbReference type="ARBA" id="ARBA00022840"/>
    </source>
</evidence>
<keyword evidence="13" id="KW-1185">Reference proteome</keyword>
<dbReference type="SUPFAM" id="SSF51735">
    <property type="entry name" value="NAD(P)-binding Rossmann-fold domains"/>
    <property type="match status" value="1"/>
</dbReference>
<dbReference type="STRING" id="438753.AZC_0101"/>
<feature type="domain" description="KARI N-terminal Rossmann" evidence="10">
    <location>
        <begin position="78"/>
        <end position="141"/>
    </location>
</feature>
<keyword evidence="3 7" id="KW-0963">Cytoplasm</keyword>
<dbReference type="HAMAP" id="MF_00639">
    <property type="entry name" value="MurD"/>
    <property type="match status" value="1"/>
</dbReference>
<dbReference type="InterPro" id="IPR013221">
    <property type="entry name" value="Mur_ligase_cen"/>
</dbReference>
<reference evidence="12 13" key="6">
    <citation type="journal article" date="2011" name="Appl. Environ. Microbiol.">
        <title>Involvement of the azorhizobial chromosome partition gene (parA) in the onset of bacteroid differentiation during Sesbania rostrata stem nodule development.</title>
        <authorList>
            <person name="Liu CT."/>
            <person name="Lee KB."/>
            <person name="Wang YS."/>
            <person name="Peng MH."/>
            <person name="Lee KT."/>
            <person name="Suzuki S."/>
            <person name="Suzuki T."/>
            <person name="Oyaizu H."/>
        </authorList>
    </citation>
    <scope>NUCLEOTIDE SEQUENCE [LARGE SCALE GENOMIC DNA]</scope>
    <source>
        <strain evidence="13">ATCC 43989 / DSM 5975 / JCM 20966 / LMG 6465 / NBRC 14845 / NCIMB 13405 / ORS 571</strain>
    </source>
</reference>
<evidence type="ECO:0000259" key="9">
    <source>
        <dbReference type="Pfam" id="PF02875"/>
    </source>
</evidence>
<dbReference type="Pfam" id="PF08245">
    <property type="entry name" value="Mur_ligase_M"/>
    <property type="match status" value="1"/>
</dbReference>
<dbReference type="PANTHER" id="PTHR43692:SF1">
    <property type="entry name" value="UDP-N-ACETYLMURAMOYLALANINE--D-GLUTAMATE LIGASE"/>
    <property type="match status" value="1"/>
</dbReference>
<dbReference type="AlphaFoldDB" id="A8IGK6"/>
<dbReference type="InterPro" id="IPR036291">
    <property type="entry name" value="NAD(P)-bd_dom_sf"/>
</dbReference>
<gene>
    <name evidence="7" type="primary">murD</name>
    <name evidence="12" type="ordered locus">AZC_0101</name>
</gene>
<dbReference type="GO" id="GO:0009252">
    <property type="term" value="P:peptidoglycan biosynthetic process"/>
    <property type="evidence" value="ECO:0007669"/>
    <property type="project" value="UniProtKB-UniRule"/>
</dbReference>
<dbReference type="GO" id="GO:0005737">
    <property type="term" value="C:cytoplasm"/>
    <property type="evidence" value="ECO:0007669"/>
    <property type="project" value="UniProtKB-SubCell"/>
</dbReference>
<dbReference type="EC" id="6.3.2.9" evidence="7 8"/>
<keyword evidence="7 8" id="KW-0961">Cell wall biogenesis/degradation</keyword>
<dbReference type="Gene3D" id="3.90.190.20">
    <property type="entry name" value="Mur ligase, C-terminal domain"/>
    <property type="match status" value="1"/>
</dbReference>
<dbReference type="InterPro" id="IPR005762">
    <property type="entry name" value="MurD"/>
</dbReference>
<dbReference type="eggNOG" id="COG0771">
    <property type="taxonomic scope" value="Bacteria"/>
</dbReference>
<dbReference type="EMBL" id="AP009384">
    <property type="protein sequence ID" value="BAF86099.1"/>
    <property type="molecule type" value="Genomic_DNA"/>
</dbReference>
<reference evidence="12 13" key="1">
    <citation type="journal article" date="2007" name="Appl. Environ. Microbiol.">
        <title>Rhizobial factors required for stem nodule maturation and maintenance in Sesbania rostrata-Azorhizobium caulinodans ORS571 symbiosis.</title>
        <authorList>
            <person name="Suzuki S."/>
            <person name="Aono T."/>
            <person name="Lee KB."/>
            <person name="Suzuki T."/>
            <person name="Liu CT."/>
            <person name="Miwa H."/>
            <person name="Wakao S."/>
            <person name="Iki T."/>
            <person name="Oyaizu H."/>
        </authorList>
    </citation>
    <scope>NUCLEOTIDE SEQUENCE [LARGE SCALE GENOMIC DNA]</scope>
    <source>
        <strain evidence="13">ATCC 43989 / DSM 5975 / JCM 20966 / LMG 6465 / NBRC 14845 / NCIMB 13405 / ORS 571</strain>
    </source>
</reference>
<dbReference type="GO" id="GO:0008764">
    <property type="term" value="F:UDP-N-acetylmuramoylalanine-D-glutamate ligase activity"/>
    <property type="evidence" value="ECO:0007669"/>
    <property type="project" value="UniProtKB-UniRule"/>
</dbReference>
<dbReference type="GO" id="GO:0005524">
    <property type="term" value="F:ATP binding"/>
    <property type="evidence" value="ECO:0007669"/>
    <property type="project" value="UniProtKB-UniRule"/>
</dbReference>
<evidence type="ECO:0000256" key="2">
    <source>
        <dbReference type="ARBA" id="ARBA00004752"/>
    </source>
</evidence>
<dbReference type="InterPro" id="IPR036615">
    <property type="entry name" value="Mur_ligase_C_dom_sf"/>
</dbReference>
<dbReference type="InterPro" id="IPR013116">
    <property type="entry name" value="KARI_N"/>
</dbReference>
<feature type="binding site" evidence="7">
    <location>
        <begin position="192"/>
        <end position="198"/>
    </location>
    <ligand>
        <name>ATP</name>
        <dbReference type="ChEBI" id="CHEBI:30616"/>
    </ligand>
</feature>
<accession>A8IGK6</accession>
<feature type="domain" description="Mur ligase C-terminal" evidence="9">
    <location>
        <begin position="393"/>
        <end position="506"/>
    </location>
</feature>
<evidence type="ECO:0000256" key="4">
    <source>
        <dbReference type="ARBA" id="ARBA00022598"/>
    </source>
</evidence>
<proteinExistence type="inferred from homology"/>
<evidence type="ECO:0000256" key="5">
    <source>
        <dbReference type="ARBA" id="ARBA00022741"/>
    </source>
</evidence>
<comment type="function">
    <text evidence="7 8">Cell wall formation. Catalyzes the addition of glutamate to the nucleotide precursor UDP-N-acetylmuramoyl-L-alanine (UMA).</text>
</comment>
<dbReference type="GO" id="GO:0051301">
    <property type="term" value="P:cell division"/>
    <property type="evidence" value="ECO:0007669"/>
    <property type="project" value="UniProtKB-KW"/>
</dbReference>
<dbReference type="UniPathway" id="UPA00219"/>
<feature type="domain" description="Mur ligase central" evidence="11">
    <location>
        <begin position="190"/>
        <end position="371"/>
    </location>
</feature>
<name>A8IGK6_AZOC5</name>
<keyword evidence="7 8" id="KW-0573">Peptidoglycan synthesis</keyword>
<organism evidence="12 13">
    <name type="scientific">Azorhizobium caulinodans (strain ATCC 43989 / DSM 5975 / JCM 20966 / LMG 6465 / NBRC 14845 / NCIMB 13405 / ORS 571)</name>
    <dbReference type="NCBI Taxonomy" id="438753"/>
    <lineage>
        <taxon>Bacteria</taxon>
        <taxon>Pseudomonadati</taxon>
        <taxon>Pseudomonadota</taxon>
        <taxon>Alphaproteobacteria</taxon>
        <taxon>Hyphomicrobiales</taxon>
        <taxon>Xanthobacteraceae</taxon>
        <taxon>Azorhizobium</taxon>
    </lineage>
</organism>
<protein>
    <recommendedName>
        <fullName evidence="7 8">UDP-N-acetylmuramoylalanine--D-glutamate ligase</fullName>
        <ecNumber evidence="7 8">6.3.2.9</ecNumber>
    </recommendedName>
    <alternativeName>
        <fullName evidence="7">D-glutamic acid-adding enzyme</fullName>
    </alternativeName>
    <alternativeName>
        <fullName evidence="7">UDP-N-acetylmuramoyl-L-alanyl-D-glutamate synthetase</fullName>
    </alternativeName>
</protein>
<keyword evidence="7 8" id="KW-0133">Cell shape</keyword>
<dbReference type="GO" id="GO:0008360">
    <property type="term" value="P:regulation of cell shape"/>
    <property type="evidence" value="ECO:0007669"/>
    <property type="project" value="UniProtKB-KW"/>
</dbReference>
<reference evidence="12 13" key="4">
    <citation type="journal article" date="2009" name="Appl. Environ. Microbiol.">
        <title>Comparative genome-wide transcriptional profiling of Azorhizobium caulinodans ORS571 grown under free-living and symbiotic conditions.</title>
        <authorList>
            <person name="Tsukada S."/>
            <person name="Aono T."/>
            <person name="Akiba N."/>
            <person name="Lee KB."/>
            <person name="Liu CT."/>
            <person name="Toyazaki H."/>
            <person name="Oyaizu H."/>
        </authorList>
    </citation>
    <scope>NUCLEOTIDE SEQUENCE [LARGE SCALE GENOMIC DNA]</scope>
    <source>
        <strain evidence="13">ATCC 43989 / DSM 5975 / JCM 20966 / LMG 6465 / NBRC 14845 / NCIMB 13405 / ORS 571</strain>
    </source>
</reference>
<dbReference type="GO" id="GO:0071555">
    <property type="term" value="P:cell wall organization"/>
    <property type="evidence" value="ECO:0007669"/>
    <property type="project" value="UniProtKB-KW"/>
</dbReference>
<dbReference type="Pfam" id="PF02875">
    <property type="entry name" value="Mur_ligase_C"/>
    <property type="match status" value="1"/>
</dbReference>
<dbReference type="Proteomes" id="UP000000270">
    <property type="component" value="Chromosome"/>
</dbReference>
<dbReference type="Gene3D" id="3.40.50.720">
    <property type="entry name" value="NAD(P)-binding Rossmann-like Domain"/>
    <property type="match status" value="1"/>
</dbReference>
<evidence type="ECO:0000313" key="13">
    <source>
        <dbReference type="Proteomes" id="UP000000270"/>
    </source>
</evidence>
<comment type="pathway">
    <text evidence="2 7 8">Cell wall biogenesis; peptidoglycan biosynthesis.</text>
</comment>
<dbReference type="KEGG" id="azc:AZC_0101"/>
<reference evidence="13" key="2">
    <citation type="submission" date="2007-04" db="EMBL/GenBank/DDBJ databases">
        <title>Complete genome sequence of the nitrogen-fixing bacterium Azorhizobium caulinodans ORS571.</title>
        <authorList>
            <person name="Lee K.B."/>
            <person name="Backer P.D."/>
            <person name="Aono T."/>
            <person name="Liu C.T."/>
            <person name="Suzuki S."/>
            <person name="Suzuki T."/>
            <person name="Kaneko T."/>
            <person name="Yamada M."/>
            <person name="Tabata S."/>
            <person name="Kupfer D.M."/>
            <person name="Najar F.Z."/>
            <person name="Wiley G.B."/>
            <person name="Roe B."/>
            <person name="Binnewies T."/>
            <person name="Ussery D."/>
            <person name="Vereecke D."/>
            <person name="Gevers D."/>
            <person name="Holsters M."/>
            <person name="Oyaizu H."/>
        </authorList>
    </citation>
    <scope>NUCLEOTIDE SEQUENCE [LARGE SCALE GENOMIC DNA]</scope>
    <source>
        <strain evidence="13">ATCC 43989 / DSM 5975 / JCM 20966 / LMG 6465 / NBRC 14845 / NCIMB 13405 / ORS 571</strain>
    </source>
</reference>
<evidence type="ECO:0000313" key="12">
    <source>
        <dbReference type="EMBL" id="BAF86099.1"/>
    </source>
</evidence>
<comment type="subcellular location">
    <subcellularLocation>
        <location evidence="1 7 8">Cytoplasm</location>
    </subcellularLocation>
</comment>
<evidence type="ECO:0000256" key="7">
    <source>
        <dbReference type="HAMAP-Rule" id="MF_00639"/>
    </source>
</evidence>
<evidence type="ECO:0000256" key="3">
    <source>
        <dbReference type="ARBA" id="ARBA00022490"/>
    </source>
</evidence>
<dbReference type="Pfam" id="PF07991">
    <property type="entry name" value="KARI_N"/>
    <property type="match status" value="1"/>
</dbReference>
<evidence type="ECO:0000256" key="8">
    <source>
        <dbReference type="RuleBase" id="RU003664"/>
    </source>
</evidence>
<keyword evidence="7 8" id="KW-0131">Cell cycle</keyword>
<evidence type="ECO:0000256" key="1">
    <source>
        <dbReference type="ARBA" id="ARBA00004496"/>
    </source>
</evidence>
<dbReference type="InterPro" id="IPR004101">
    <property type="entry name" value="Mur_ligase_C"/>
</dbReference>
<evidence type="ECO:0000259" key="11">
    <source>
        <dbReference type="Pfam" id="PF08245"/>
    </source>
</evidence>
<sequence length="536" mass="56648">MSRQREMPRFCCACQMRRRSGRRLRHPANSTAARKTVFSRPLRTVARAPLHHDTHRRRIPRGAVSFRMFGVMIPVSTFKDRRVAVFGLGGSGLATAQALLAGGAEVIGWDDGEAGRKKAEAAGITVSDLHEADWSGFAALVLAPGVPLTHPTPHWTVGLAQAAGVEIIGDIELFCRERRALKPTAPFAAITGTNGKSTTTALLSHLMKVGGRDVQMGGNIGTAILSLEPFKAGRVHVVECSSYQIDLAPGLDPSVGIHLNLTPDHIDRHGTFEHYGAVKERLIAGVQPGGTAVVGVDDAPSAAIADRAEAAGIHVVRISVKQPLADGIWLDGETLVVSEKGAEVFRLPLTGIGSLRGAHNAQNAAAAMAAARGLGLAYEVIAVGMQRFPGLAHRMEQVGTRGKVLFVNDSKATNADAAERALASFSDVFWIAGGKPKAGGITPLKPFFPRVRKAYLIGEAAADFAATLGDVPHEVVGTLDRAVAAAARDAAASSLDHPVVLLSPACASFDQYPNFEVRGDAFRHLVEELPQETAPA</sequence>
<keyword evidence="7 8" id="KW-0132">Cell division</keyword>
<dbReference type="NCBIfam" id="TIGR01087">
    <property type="entry name" value="murD"/>
    <property type="match status" value="1"/>
</dbReference>
<keyword evidence="4 7" id="KW-0436">Ligase</keyword>
<keyword evidence="6 7" id="KW-0067">ATP-binding</keyword>
<dbReference type="Gene3D" id="3.40.1190.10">
    <property type="entry name" value="Mur-like, catalytic domain"/>
    <property type="match status" value="1"/>
</dbReference>
<reference evidence="12 13" key="5">
    <citation type="journal article" date="2010" name="Appl. Environ. Microbiol.">
        <title>phrR-like gene praR of Azorhizobium caulinodans ORS571 is essential for symbiosis with Sesbania rostrata and is involved in expression of reb genes.</title>
        <authorList>
            <person name="Akiba N."/>
            <person name="Aono T."/>
            <person name="Toyazaki H."/>
            <person name="Sato S."/>
            <person name="Oyaizu H."/>
        </authorList>
    </citation>
    <scope>NUCLEOTIDE SEQUENCE [LARGE SCALE GENOMIC DNA]</scope>
    <source>
        <strain evidence="13">ATCC 43989 / DSM 5975 / JCM 20966 / LMG 6465 / NBRC 14845 / NCIMB 13405 / ORS 571</strain>
    </source>
</reference>
<dbReference type="SUPFAM" id="SSF53244">
    <property type="entry name" value="MurD-like peptide ligases, peptide-binding domain"/>
    <property type="match status" value="1"/>
</dbReference>
<dbReference type="SUPFAM" id="SSF53623">
    <property type="entry name" value="MurD-like peptide ligases, catalytic domain"/>
    <property type="match status" value="1"/>
</dbReference>
<dbReference type="HOGENOM" id="CLU_032540_3_0_5"/>
<keyword evidence="5 7" id="KW-0547">Nucleotide-binding</keyword>
<dbReference type="PANTHER" id="PTHR43692">
    <property type="entry name" value="UDP-N-ACETYLMURAMOYLALANINE--D-GLUTAMATE LIGASE"/>
    <property type="match status" value="1"/>
</dbReference>